<evidence type="ECO:0000313" key="1">
    <source>
        <dbReference type="EMBL" id="SEB20087.1"/>
    </source>
</evidence>
<keyword evidence="2" id="KW-1185">Reference proteome</keyword>
<dbReference type="Proteomes" id="UP000198584">
    <property type="component" value="Unassembled WGS sequence"/>
</dbReference>
<dbReference type="InterPro" id="IPR020115">
    <property type="entry name" value="Fin"/>
</dbReference>
<dbReference type="STRING" id="571932.SAMN05421743_12729"/>
<dbReference type="OrthoDB" id="2084556at2"/>
<dbReference type="GO" id="GO:0010468">
    <property type="term" value="P:regulation of gene expression"/>
    <property type="evidence" value="ECO:0007669"/>
    <property type="project" value="InterPro"/>
</dbReference>
<organism evidence="1 2">
    <name type="scientific">Thalassobacillus cyri</name>
    <dbReference type="NCBI Taxonomy" id="571932"/>
    <lineage>
        <taxon>Bacteria</taxon>
        <taxon>Bacillati</taxon>
        <taxon>Bacillota</taxon>
        <taxon>Bacilli</taxon>
        <taxon>Bacillales</taxon>
        <taxon>Bacillaceae</taxon>
        <taxon>Thalassobacillus</taxon>
    </lineage>
</organism>
<dbReference type="EMBL" id="FNQR01000027">
    <property type="protein sequence ID" value="SEB20087.1"/>
    <property type="molecule type" value="Genomic_DNA"/>
</dbReference>
<evidence type="ECO:0008006" key="3">
    <source>
        <dbReference type="Google" id="ProtNLM"/>
    </source>
</evidence>
<dbReference type="Pfam" id="PF10955">
    <property type="entry name" value="Fin"/>
    <property type="match status" value="1"/>
</dbReference>
<reference evidence="2" key="1">
    <citation type="submission" date="2016-10" db="EMBL/GenBank/DDBJ databases">
        <authorList>
            <person name="Varghese N."/>
            <person name="Submissions S."/>
        </authorList>
    </citation>
    <scope>NUCLEOTIDE SEQUENCE [LARGE SCALE GENOMIC DNA]</scope>
    <source>
        <strain evidence="2">CCM7597</strain>
    </source>
</reference>
<proteinExistence type="predicted"/>
<protein>
    <recommendedName>
        <fullName evidence="3">Anti-sigma-F factor Fin</fullName>
    </recommendedName>
</protein>
<gene>
    <name evidence="1" type="ORF">SAMN05421743_12729</name>
</gene>
<sequence>MSIIYVCRHCNNTVGKLEQEIADENMLGLGKLTEQEREEMIEFQHNGDLRIKTICDDCQEALDQNPQYHELDFFIQ</sequence>
<name>A0A1H4HE27_9BACI</name>
<dbReference type="RefSeq" id="WP_028781780.1">
    <property type="nucleotide sequence ID" value="NZ_FNQR01000027.1"/>
</dbReference>
<evidence type="ECO:0000313" key="2">
    <source>
        <dbReference type="Proteomes" id="UP000198584"/>
    </source>
</evidence>
<accession>A0A1H4HE27</accession>
<dbReference type="AlphaFoldDB" id="A0A1H4HE27"/>